<keyword evidence="3" id="KW-1185">Reference proteome</keyword>
<accession>A0A0N4YVF5</accession>
<reference evidence="4" key="1">
    <citation type="submission" date="2017-02" db="UniProtKB">
        <authorList>
            <consortium name="WormBaseParasite"/>
        </authorList>
    </citation>
    <scope>IDENTIFICATION</scope>
</reference>
<feature type="region of interest" description="Disordered" evidence="1">
    <location>
        <begin position="1"/>
        <end position="23"/>
    </location>
</feature>
<dbReference type="AlphaFoldDB" id="A0A0N4YVF5"/>
<dbReference type="STRING" id="27835.A0A0N4YVF5"/>
<name>A0A0N4YVF5_NIPBR</name>
<protein>
    <submittedName>
        <fullName evidence="4">DBD_Tnp_Mut domain-containing protein</fullName>
    </submittedName>
</protein>
<sequence length="304" mass="34760">MASEAVSGPKHYGQKNNKGEDRVNGKEMLVQPSINWFFQNQEDRLLDQYYHQNRGDERLMMSYSLGDFPIRMDGTEFLVNVRFLVAMHHINRFNMIFVRVKWRTLQELTMCAVLRFGSPDADIRLAAQECCSNLEQFVHVQISLYGSVLTKTCIGSSDLNLSIDIPQMDCGDAVETMRQATELLNSTCGGSLDVLDAQFSTDVPMCIKFTLSNVCIRVTWRCESGVKFGRFLSVYTTVSLIYATDRNLGGLASYAFDIMLLYFLQRKGLLPCLHEMRPIISHETDSLPLIDDFYEKRDLYESDI</sequence>
<reference evidence="2 3" key="2">
    <citation type="submission" date="2018-11" db="EMBL/GenBank/DDBJ databases">
        <authorList>
            <consortium name="Pathogen Informatics"/>
        </authorList>
    </citation>
    <scope>NUCLEOTIDE SEQUENCE [LARGE SCALE GENOMIC DNA]</scope>
</reference>
<gene>
    <name evidence="2" type="ORF">NBR_LOCUS21229</name>
</gene>
<proteinExistence type="predicted"/>
<organism evidence="4">
    <name type="scientific">Nippostrongylus brasiliensis</name>
    <name type="common">Rat hookworm</name>
    <dbReference type="NCBI Taxonomy" id="27835"/>
    <lineage>
        <taxon>Eukaryota</taxon>
        <taxon>Metazoa</taxon>
        <taxon>Ecdysozoa</taxon>
        <taxon>Nematoda</taxon>
        <taxon>Chromadorea</taxon>
        <taxon>Rhabditida</taxon>
        <taxon>Rhabditina</taxon>
        <taxon>Rhabditomorpha</taxon>
        <taxon>Strongyloidea</taxon>
        <taxon>Heligmosomidae</taxon>
        <taxon>Nippostrongylus</taxon>
    </lineage>
</organism>
<dbReference type="WBParaSite" id="NBR_0002122701-mRNA-1">
    <property type="protein sequence ID" value="NBR_0002122701-mRNA-1"/>
    <property type="gene ID" value="NBR_0002122701"/>
</dbReference>
<dbReference type="EMBL" id="UYSL01026064">
    <property type="protein sequence ID" value="VDL84971.1"/>
    <property type="molecule type" value="Genomic_DNA"/>
</dbReference>
<evidence type="ECO:0000313" key="4">
    <source>
        <dbReference type="WBParaSite" id="NBR_0002122701-mRNA-1"/>
    </source>
</evidence>
<evidence type="ECO:0000256" key="1">
    <source>
        <dbReference type="SAM" id="MobiDB-lite"/>
    </source>
</evidence>
<dbReference type="Proteomes" id="UP000271162">
    <property type="component" value="Unassembled WGS sequence"/>
</dbReference>
<evidence type="ECO:0000313" key="3">
    <source>
        <dbReference type="Proteomes" id="UP000271162"/>
    </source>
</evidence>
<evidence type="ECO:0000313" key="2">
    <source>
        <dbReference type="EMBL" id="VDL84971.1"/>
    </source>
</evidence>
<dbReference type="SUPFAM" id="SSF81631">
    <property type="entry name" value="PAP/OAS1 substrate-binding domain"/>
    <property type="match status" value="1"/>
</dbReference>